<name>A0ABQ9H7Y0_9NEOP</name>
<evidence type="ECO:0000313" key="3">
    <source>
        <dbReference type="Proteomes" id="UP001159363"/>
    </source>
</evidence>
<dbReference type="EMBL" id="JARBHB010000006">
    <property type="protein sequence ID" value="KAJ8880341.1"/>
    <property type="molecule type" value="Genomic_DNA"/>
</dbReference>
<evidence type="ECO:0000256" key="1">
    <source>
        <dbReference type="SAM" id="MobiDB-lite"/>
    </source>
</evidence>
<sequence>MAILQSLIDSDGELSDDNDKTRQPDSDGISPVEERYLASLLEFHMKSRTRTSQNQEGQLLLIMIYTQQHPVLVWVNSVFSLCLGNLEDL</sequence>
<dbReference type="Proteomes" id="UP001159363">
    <property type="component" value="Chromosome 5"/>
</dbReference>
<proteinExistence type="predicted"/>
<reference evidence="2 3" key="1">
    <citation type="submission" date="2023-02" db="EMBL/GenBank/DDBJ databases">
        <title>LHISI_Scaffold_Assembly.</title>
        <authorList>
            <person name="Stuart O.P."/>
            <person name="Cleave R."/>
            <person name="Magrath M.J.L."/>
            <person name="Mikheyev A.S."/>
        </authorList>
    </citation>
    <scope>NUCLEOTIDE SEQUENCE [LARGE SCALE GENOMIC DNA]</scope>
    <source>
        <strain evidence="2">Daus_M_001</strain>
        <tissue evidence="2">Leg muscle</tissue>
    </source>
</reference>
<keyword evidence="3" id="KW-1185">Reference proteome</keyword>
<comment type="caution">
    <text evidence="2">The sequence shown here is derived from an EMBL/GenBank/DDBJ whole genome shotgun (WGS) entry which is preliminary data.</text>
</comment>
<gene>
    <name evidence="2" type="ORF">PR048_016808</name>
</gene>
<evidence type="ECO:0000313" key="2">
    <source>
        <dbReference type="EMBL" id="KAJ8880341.1"/>
    </source>
</evidence>
<organism evidence="2 3">
    <name type="scientific">Dryococelus australis</name>
    <dbReference type="NCBI Taxonomy" id="614101"/>
    <lineage>
        <taxon>Eukaryota</taxon>
        <taxon>Metazoa</taxon>
        <taxon>Ecdysozoa</taxon>
        <taxon>Arthropoda</taxon>
        <taxon>Hexapoda</taxon>
        <taxon>Insecta</taxon>
        <taxon>Pterygota</taxon>
        <taxon>Neoptera</taxon>
        <taxon>Polyneoptera</taxon>
        <taxon>Phasmatodea</taxon>
        <taxon>Verophasmatodea</taxon>
        <taxon>Anareolatae</taxon>
        <taxon>Phasmatidae</taxon>
        <taxon>Eurycanthinae</taxon>
        <taxon>Dryococelus</taxon>
    </lineage>
</organism>
<protein>
    <submittedName>
        <fullName evidence="2">Uncharacterized protein</fullName>
    </submittedName>
</protein>
<accession>A0ABQ9H7Y0</accession>
<feature type="region of interest" description="Disordered" evidence="1">
    <location>
        <begin position="1"/>
        <end position="31"/>
    </location>
</feature>